<evidence type="ECO:0000256" key="1">
    <source>
        <dbReference type="ARBA" id="ARBA00007118"/>
    </source>
</evidence>
<dbReference type="InterPro" id="IPR029479">
    <property type="entry name" value="Nitroreductase"/>
</dbReference>
<dbReference type="Gene3D" id="3.40.109.10">
    <property type="entry name" value="NADH Oxidase"/>
    <property type="match status" value="1"/>
</dbReference>
<protein>
    <submittedName>
        <fullName evidence="4">Unannotated protein</fullName>
    </submittedName>
</protein>
<name>A0A6J7E0L7_9ZZZZ</name>
<reference evidence="4" key="1">
    <citation type="submission" date="2020-05" db="EMBL/GenBank/DDBJ databases">
        <authorList>
            <person name="Chiriac C."/>
            <person name="Salcher M."/>
            <person name="Ghai R."/>
            <person name="Kavagutti S V."/>
        </authorList>
    </citation>
    <scope>NUCLEOTIDE SEQUENCE</scope>
</reference>
<dbReference type="GO" id="GO:0016491">
    <property type="term" value="F:oxidoreductase activity"/>
    <property type="evidence" value="ECO:0007669"/>
    <property type="project" value="UniProtKB-KW"/>
</dbReference>
<evidence type="ECO:0000256" key="2">
    <source>
        <dbReference type="ARBA" id="ARBA00023002"/>
    </source>
</evidence>
<evidence type="ECO:0000259" key="3">
    <source>
        <dbReference type="Pfam" id="PF00881"/>
    </source>
</evidence>
<dbReference type="EMBL" id="CAFBLP010000020">
    <property type="protein sequence ID" value="CAB4874765.1"/>
    <property type="molecule type" value="Genomic_DNA"/>
</dbReference>
<evidence type="ECO:0000313" key="4">
    <source>
        <dbReference type="EMBL" id="CAB4874765.1"/>
    </source>
</evidence>
<dbReference type="InterPro" id="IPR000415">
    <property type="entry name" value="Nitroreductase-like"/>
</dbReference>
<dbReference type="PANTHER" id="PTHR43673:SF10">
    <property type="entry name" value="NADH DEHYDROGENASE_NAD(P)H NITROREDUCTASE XCC3605-RELATED"/>
    <property type="match status" value="1"/>
</dbReference>
<feature type="domain" description="Nitroreductase" evidence="3">
    <location>
        <begin position="35"/>
        <end position="207"/>
    </location>
</feature>
<dbReference type="Pfam" id="PF00881">
    <property type="entry name" value="Nitroreductase"/>
    <property type="match status" value="1"/>
</dbReference>
<accession>A0A6J7E0L7</accession>
<dbReference type="CDD" id="cd02062">
    <property type="entry name" value="Nitro_FMN_reductase"/>
    <property type="match status" value="1"/>
</dbReference>
<dbReference type="PANTHER" id="PTHR43673">
    <property type="entry name" value="NAD(P)H NITROREDUCTASE YDGI-RELATED"/>
    <property type="match status" value="1"/>
</dbReference>
<organism evidence="4">
    <name type="scientific">freshwater metagenome</name>
    <dbReference type="NCBI Taxonomy" id="449393"/>
    <lineage>
        <taxon>unclassified sequences</taxon>
        <taxon>metagenomes</taxon>
        <taxon>ecological metagenomes</taxon>
    </lineage>
</organism>
<sequence length="253" mass="27515">MAVDHSATTGSEFHPARVVVHKDAEVISLLEGLATTRAVRRYTNAPIPDHDLASILWHASRAPSGSNRQPFRFMVLRDGSQATAAKALLGSSFRAGWAAKLHADGYIEGSGARDDSPKARMAATMQHYVDHIEDVPVIVLACMQRHRAPNPYEGASVYPACQNLLLAARALGYGGALTMWHQMVEAELRELLSIPEQVALSACITLGRPAGSHGPVRRRPLGELVFEEMWGEAPVWAVDPPGTEFTQAGPRRR</sequence>
<proteinExistence type="inferred from homology"/>
<dbReference type="SUPFAM" id="SSF55469">
    <property type="entry name" value="FMN-dependent nitroreductase-like"/>
    <property type="match status" value="1"/>
</dbReference>
<comment type="similarity">
    <text evidence="1">Belongs to the nitroreductase family.</text>
</comment>
<dbReference type="AlphaFoldDB" id="A0A6J7E0L7"/>
<gene>
    <name evidence="4" type="ORF">UFOPK3376_01057</name>
</gene>
<keyword evidence="2" id="KW-0560">Oxidoreductase</keyword>